<feature type="transmembrane region" description="Helical" evidence="1">
    <location>
        <begin position="88"/>
        <end position="118"/>
    </location>
</feature>
<feature type="transmembrane region" description="Helical" evidence="1">
    <location>
        <begin position="57"/>
        <end position="76"/>
    </location>
</feature>
<keyword evidence="1" id="KW-1133">Transmembrane helix</keyword>
<reference evidence="3" key="1">
    <citation type="journal article" date="2019" name="Int. J. Syst. Evol. Microbiol.">
        <title>The Global Catalogue of Microorganisms (GCM) 10K type strain sequencing project: providing services to taxonomists for standard genome sequencing and annotation.</title>
        <authorList>
            <consortium name="The Broad Institute Genomics Platform"/>
            <consortium name="The Broad Institute Genome Sequencing Center for Infectious Disease"/>
            <person name="Wu L."/>
            <person name="Ma J."/>
        </authorList>
    </citation>
    <scope>NUCLEOTIDE SEQUENCE [LARGE SCALE GENOMIC DNA]</scope>
    <source>
        <strain evidence="3">CCUG 53903</strain>
    </source>
</reference>
<feature type="transmembrane region" description="Helical" evidence="1">
    <location>
        <begin position="179"/>
        <end position="201"/>
    </location>
</feature>
<feature type="transmembrane region" description="Helical" evidence="1">
    <location>
        <begin position="12"/>
        <end position="37"/>
    </location>
</feature>
<protein>
    <submittedName>
        <fullName evidence="2">Uncharacterized protein</fullName>
    </submittedName>
</protein>
<proteinExistence type="predicted"/>
<feature type="transmembrane region" description="Helical" evidence="1">
    <location>
        <begin position="264"/>
        <end position="286"/>
    </location>
</feature>
<keyword evidence="1" id="KW-0812">Transmembrane</keyword>
<feature type="transmembrane region" description="Helical" evidence="1">
    <location>
        <begin position="221"/>
        <end position="243"/>
    </location>
</feature>
<feature type="transmembrane region" description="Helical" evidence="1">
    <location>
        <begin position="138"/>
        <end position="158"/>
    </location>
</feature>
<dbReference type="Proteomes" id="UP001596058">
    <property type="component" value="Unassembled WGS sequence"/>
</dbReference>
<accession>A0ABW1D418</accession>
<sequence length="334" mass="35531">MSKIPSWSGPAALVWSCVYAVLGLAWALGAPAFPWGASDPDPDGQLSLLAGLAPESGGWWVAAFAVVSGLTAWALARREGTSRVPLWLAWPIVLFLVVLVPDSRLMMGVAYTPLLLFAPLLDGPFGQVGLGDAWPWPVLNQLGCVLGGLLLAGAALRYRRGGRDGGWTSAASAARWGRPAVAVAVATPLFYCATRWAWALGIPLGVSPEFLEAGARDTPGIWLAGAYLATVGALGGVLTLGLVQRWGEVFPRWMIGLRGRRVPILLAVIPAGFVAVIITVAGQTYIRRGLAGHFRMDEWGAWLPECFWPIWGAALAAAALAYYLRRRGARAGRQ</sequence>
<keyword evidence="1" id="KW-0472">Membrane</keyword>
<evidence type="ECO:0000313" key="3">
    <source>
        <dbReference type="Proteomes" id="UP001596058"/>
    </source>
</evidence>
<evidence type="ECO:0000256" key="1">
    <source>
        <dbReference type="SAM" id="Phobius"/>
    </source>
</evidence>
<feature type="transmembrane region" description="Helical" evidence="1">
    <location>
        <begin position="306"/>
        <end position="324"/>
    </location>
</feature>
<dbReference type="EMBL" id="JBHSPA010000084">
    <property type="protein sequence ID" value="MFC5832648.1"/>
    <property type="molecule type" value="Genomic_DNA"/>
</dbReference>
<organism evidence="2 3">
    <name type="scientific">Nonomuraea insulae</name>
    <dbReference type="NCBI Taxonomy" id="1616787"/>
    <lineage>
        <taxon>Bacteria</taxon>
        <taxon>Bacillati</taxon>
        <taxon>Actinomycetota</taxon>
        <taxon>Actinomycetes</taxon>
        <taxon>Streptosporangiales</taxon>
        <taxon>Streptosporangiaceae</taxon>
        <taxon>Nonomuraea</taxon>
    </lineage>
</organism>
<evidence type="ECO:0000313" key="2">
    <source>
        <dbReference type="EMBL" id="MFC5832648.1"/>
    </source>
</evidence>
<dbReference type="RefSeq" id="WP_379522084.1">
    <property type="nucleotide sequence ID" value="NZ_JBHSPA010000084.1"/>
</dbReference>
<name>A0ABW1D418_9ACTN</name>
<keyword evidence="3" id="KW-1185">Reference proteome</keyword>
<gene>
    <name evidence="2" type="ORF">ACFPZ3_53095</name>
</gene>
<comment type="caution">
    <text evidence="2">The sequence shown here is derived from an EMBL/GenBank/DDBJ whole genome shotgun (WGS) entry which is preliminary data.</text>
</comment>